<accession>A0A7I4Y9J7</accession>
<proteinExistence type="predicted"/>
<evidence type="ECO:0000256" key="1">
    <source>
        <dbReference type="SAM" id="Phobius"/>
    </source>
</evidence>
<feature type="transmembrane region" description="Helical" evidence="1">
    <location>
        <begin position="28"/>
        <end position="48"/>
    </location>
</feature>
<dbReference type="OrthoDB" id="5810769at2759"/>
<keyword evidence="1" id="KW-1133">Transmembrane helix</keyword>
<evidence type="ECO:0000313" key="3">
    <source>
        <dbReference type="WBParaSite" id="HCON_00061570-00001"/>
    </source>
</evidence>
<organism evidence="2 3">
    <name type="scientific">Haemonchus contortus</name>
    <name type="common">Barber pole worm</name>
    <dbReference type="NCBI Taxonomy" id="6289"/>
    <lineage>
        <taxon>Eukaryota</taxon>
        <taxon>Metazoa</taxon>
        <taxon>Ecdysozoa</taxon>
        <taxon>Nematoda</taxon>
        <taxon>Chromadorea</taxon>
        <taxon>Rhabditida</taxon>
        <taxon>Rhabditina</taxon>
        <taxon>Rhabditomorpha</taxon>
        <taxon>Strongyloidea</taxon>
        <taxon>Trichostrongylidae</taxon>
        <taxon>Haemonchus</taxon>
    </lineage>
</organism>
<keyword evidence="1" id="KW-0472">Membrane</keyword>
<dbReference type="WBParaSite" id="HCON_00061570-00001">
    <property type="protein sequence ID" value="HCON_00061570-00001"/>
    <property type="gene ID" value="HCON_00061570"/>
</dbReference>
<name>A0A7I4Y9J7_HAECO</name>
<reference evidence="3" key="1">
    <citation type="submission" date="2020-12" db="UniProtKB">
        <authorList>
            <consortium name="WormBaseParasite"/>
        </authorList>
    </citation>
    <scope>IDENTIFICATION</scope>
    <source>
        <strain evidence="3">MHco3</strain>
    </source>
</reference>
<dbReference type="AlphaFoldDB" id="A0A7I4Y9J7"/>
<keyword evidence="2" id="KW-1185">Reference proteome</keyword>
<evidence type="ECO:0000313" key="2">
    <source>
        <dbReference type="Proteomes" id="UP000025227"/>
    </source>
</evidence>
<sequence>ADMADAIRGMWQQVVNTKRLYMNPHEHFGRANICRAALATYVGIYFLFRWNQKRKARNLQKLQAAERVNILNDALARTGH</sequence>
<protein>
    <submittedName>
        <fullName evidence="3">CaMBD domain-containing protein</fullName>
    </submittedName>
</protein>
<keyword evidence="1" id="KW-0812">Transmembrane</keyword>
<dbReference type="Proteomes" id="UP000025227">
    <property type="component" value="Unplaced"/>
</dbReference>